<feature type="signal peptide" evidence="2">
    <location>
        <begin position="1"/>
        <end position="24"/>
    </location>
</feature>
<dbReference type="AlphaFoldDB" id="A0A0H3DP08"/>
<evidence type="ECO:0000256" key="1">
    <source>
        <dbReference type="SAM" id="MobiDB-lite"/>
    </source>
</evidence>
<dbReference type="HOGENOM" id="CLU_2464168_0_0_6"/>
<protein>
    <recommendedName>
        <fullName evidence="5">Lipoprotein</fullName>
    </recommendedName>
</protein>
<dbReference type="Proteomes" id="UP000002230">
    <property type="component" value="Chromosome"/>
</dbReference>
<evidence type="ECO:0000256" key="2">
    <source>
        <dbReference type="SAM" id="SignalP"/>
    </source>
</evidence>
<keyword evidence="2" id="KW-0732">Signal</keyword>
<reference evidence="4" key="1">
    <citation type="submission" date="2010-08" db="EMBL/GenBank/DDBJ databases">
        <title>Genome comparisons of Edwardsiella bacteria analysed using deep sequencing technology.</title>
        <authorList>
            <person name="van Soest J.J."/>
            <person name="Henkel C.V."/>
            <person name="Jansen H.J."/>
            <person name="van den Hondel C.A.M.J.J."/>
            <person name="Bloemberg G.V."/>
            <person name="Meijer A.H."/>
            <person name="Spaink H.P."/>
        </authorList>
    </citation>
    <scope>NUCLEOTIDE SEQUENCE [LARGE SCALE GENOMIC DNA]</scope>
    <source>
        <strain evidence="4">FL6-60</strain>
    </source>
</reference>
<sequence>MFTRLRAHLLPLLSALILVGCLHGASGNGVSPDSLHAAQHYEEMISTLHDVRDALRQRSNGAWRDEQEEAPADPLTGVSEVRARRRPR</sequence>
<dbReference type="EMBL" id="CP002154">
    <property type="protein sequence ID" value="ADM41004.1"/>
    <property type="molecule type" value="Genomic_DNA"/>
</dbReference>
<dbReference type="KEGG" id="etd:ETAF_0885"/>
<name>A0A0H3DP08_EDWTF</name>
<dbReference type="PROSITE" id="PS51257">
    <property type="entry name" value="PROKAR_LIPOPROTEIN"/>
    <property type="match status" value="1"/>
</dbReference>
<feature type="region of interest" description="Disordered" evidence="1">
    <location>
        <begin position="59"/>
        <end position="88"/>
    </location>
</feature>
<gene>
    <name evidence="3" type="ordered locus">ETAF_0885</name>
</gene>
<dbReference type="PATRIC" id="fig|718251.5.peg.911"/>
<feature type="chain" id="PRO_5002607603" description="Lipoprotein" evidence="2">
    <location>
        <begin position="25"/>
        <end position="88"/>
    </location>
</feature>
<reference evidence="3 4" key="2">
    <citation type="journal article" date="2011" name="BMC Immunol.">
        <title>Comparison of static immersion and intravenous injection systems for exposure of zebrafish embryos to the natural pathogen Edwardsiella tarda.</title>
        <authorList>
            <person name="van Soest J.J."/>
            <person name="Stockhammer O.W."/>
            <person name="Ordas A."/>
            <person name="Bloemberg G.V."/>
            <person name="Spaink H.P."/>
            <person name="Meijer A.H."/>
        </authorList>
    </citation>
    <scope>NUCLEOTIDE SEQUENCE [LARGE SCALE GENOMIC DNA]</scope>
    <source>
        <strain evidence="3 4">FL6-60</strain>
    </source>
</reference>
<keyword evidence="4" id="KW-1185">Reference proteome</keyword>
<organism evidence="3 4">
    <name type="scientific">Edwardsiella tarda (strain FL6-60)</name>
    <dbReference type="NCBI Taxonomy" id="718251"/>
    <lineage>
        <taxon>Bacteria</taxon>
        <taxon>Pseudomonadati</taxon>
        <taxon>Pseudomonadota</taxon>
        <taxon>Gammaproteobacteria</taxon>
        <taxon>Enterobacterales</taxon>
        <taxon>Hafniaceae</taxon>
        <taxon>Edwardsiella</taxon>
    </lineage>
</organism>
<evidence type="ECO:0000313" key="4">
    <source>
        <dbReference type="Proteomes" id="UP000002230"/>
    </source>
</evidence>
<evidence type="ECO:0000313" key="3">
    <source>
        <dbReference type="EMBL" id="ADM41004.1"/>
    </source>
</evidence>
<accession>A0A0H3DP08</accession>
<proteinExistence type="predicted"/>
<evidence type="ECO:0008006" key="5">
    <source>
        <dbReference type="Google" id="ProtNLM"/>
    </source>
</evidence>